<feature type="domain" description="Activator of Hsp90 ATPase homologue 1/2-like C-terminal" evidence="3">
    <location>
        <begin position="82"/>
        <end position="210"/>
    </location>
</feature>
<dbReference type="InterPro" id="IPR023393">
    <property type="entry name" value="START-like_dom_sf"/>
</dbReference>
<protein>
    <submittedName>
        <fullName evidence="4">SRPBCC domain-containing protein</fullName>
    </submittedName>
</protein>
<comment type="similarity">
    <text evidence="1">Belongs to the AHA1 family.</text>
</comment>
<dbReference type="CDD" id="cd07814">
    <property type="entry name" value="SRPBCC_CalC_Aha1-like"/>
    <property type="match status" value="1"/>
</dbReference>
<organism evidence="4 5">
    <name type="scientific">Lysobacter enzymogenes</name>
    <dbReference type="NCBI Taxonomy" id="69"/>
    <lineage>
        <taxon>Bacteria</taxon>
        <taxon>Pseudomonadati</taxon>
        <taxon>Pseudomonadota</taxon>
        <taxon>Gammaproteobacteria</taxon>
        <taxon>Lysobacterales</taxon>
        <taxon>Lysobacteraceae</taxon>
        <taxon>Lysobacter</taxon>
    </lineage>
</organism>
<sequence>MPTSKARAARRPSRGAGRAASPRALARGPARRKPGAKTAIRKRDTCRPRASAQDGRPSRHPPRMTVTPTDYPDPVVKHLWIAAPPAAVWRALTDPALAPRWMSDEPLTIDTDWRIGGPIRIGGTLHGRLRFVNTGHVRAFDPPRRLEYTHYSSLSRRALPDTPEHHAVFAFELEPDGAGTRMRLTLRNLSHYAVYGHLNYYWEIALAALKRECERAPASGPIADA</sequence>
<dbReference type="Proteomes" id="UP000275910">
    <property type="component" value="Unassembled WGS sequence"/>
</dbReference>
<dbReference type="AlphaFoldDB" id="A0A3N2RG97"/>
<evidence type="ECO:0000313" key="5">
    <source>
        <dbReference type="Proteomes" id="UP000275910"/>
    </source>
</evidence>
<gene>
    <name evidence="4" type="ORF">D9T17_13525</name>
</gene>
<evidence type="ECO:0000256" key="1">
    <source>
        <dbReference type="ARBA" id="ARBA00006817"/>
    </source>
</evidence>
<evidence type="ECO:0000313" key="4">
    <source>
        <dbReference type="EMBL" id="ROU06467.1"/>
    </source>
</evidence>
<proteinExistence type="inferred from homology"/>
<accession>A0A3N2RG97</accession>
<name>A0A3N2RG97_LYSEN</name>
<dbReference type="SUPFAM" id="SSF55961">
    <property type="entry name" value="Bet v1-like"/>
    <property type="match status" value="1"/>
</dbReference>
<comment type="caution">
    <text evidence="4">The sequence shown here is derived from an EMBL/GenBank/DDBJ whole genome shotgun (WGS) entry which is preliminary data.</text>
</comment>
<feature type="region of interest" description="Disordered" evidence="2">
    <location>
        <begin position="1"/>
        <end position="70"/>
    </location>
</feature>
<evidence type="ECO:0000259" key="3">
    <source>
        <dbReference type="Pfam" id="PF08327"/>
    </source>
</evidence>
<dbReference type="Pfam" id="PF08327">
    <property type="entry name" value="AHSA1"/>
    <property type="match status" value="1"/>
</dbReference>
<dbReference type="Gene3D" id="3.30.530.20">
    <property type="match status" value="1"/>
</dbReference>
<reference evidence="4 5" key="1">
    <citation type="submission" date="2018-10" db="EMBL/GenBank/DDBJ databases">
        <title>The genome of Lysobacter enzymogenes OH11.</title>
        <authorList>
            <person name="Liu F."/>
            <person name="Zhao Y."/>
            <person name="Qian G."/>
            <person name="Chen Y."/>
            <person name="Xu H."/>
        </authorList>
    </citation>
    <scope>NUCLEOTIDE SEQUENCE [LARGE SCALE GENOMIC DNA]</scope>
    <source>
        <strain evidence="4 5">OH11</strain>
    </source>
</reference>
<evidence type="ECO:0000256" key="2">
    <source>
        <dbReference type="SAM" id="MobiDB-lite"/>
    </source>
</evidence>
<dbReference type="EMBL" id="RCTY01000033">
    <property type="protein sequence ID" value="ROU06467.1"/>
    <property type="molecule type" value="Genomic_DNA"/>
</dbReference>
<dbReference type="InterPro" id="IPR013538">
    <property type="entry name" value="ASHA1/2-like_C"/>
</dbReference>
<feature type="compositionally biased region" description="Low complexity" evidence="2">
    <location>
        <begin position="14"/>
        <end position="28"/>
    </location>
</feature>